<dbReference type="CDD" id="cd00801">
    <property type="entry name" value="INT_P4_C"/>
    <property type="match status" value="1"/>
</dbReference>
<dbReference type="PANTHER" id="PTHR30629">
    <property type="entry name" value="PROPHAGE INTEGRASE"/>
    <property type="match status" value="1"/>
</dbReference>
<evidence type="ECO:0000259" key="7">
    <source>
        <dbReference type="PROSITE" id="PS51900"/>
    </source>
</evidence>
<dbReference type="InterPro" id="IPR050808">
    <property type="entry name" value="Phage_Integrase"/>
</dbReference>
<dbReference type="Proteomes" id="UP001156974">
    <property type="component" value="Unassembled WGS sequence"/>
</dbReference>
<keyword evidence="4" id="KW-0233">DNA recombination</keyword>
<dbReference type="InterPro" id="IPR010998">
    <property type="entry name" value="Integrase_recombinase_N"/>
</dbReference>
<dbReference type="Pfam" id="PF13356">
    <property type="entry name" value="Arm-DNA-bind_3"/>
    <property type="match status" value="1"/>
</dbReference>
<proteinExistence type="inferred from homology"/>
<dbReference type="PANTHER" id="PTHR30629:SF6">
    <property type="entry name" value="PROPHAGE INTEGRASE INTA-RELATED"/>
    <property type="match status" value="1"/>
</dbReference>
<dbReference type="PROSITE" id="PS51898">
    <property type="entry name" value="TYR_RECOMBINASE"/>
    <property type="match status" value="1"/>
</dbReference>
<evidence type="ECO:0000259" key="6">
    <source>
        <dbReference type="PROSITE" id="PS51898"/>
    </source>
</evidence>
<evidence type="ECO:0000256" key="1">
    <source>
        <dbReference type="ARBA" id="ARBA00008857"/>
    </source>
</evidence>
<evidence type="ECO:0000256" key="3">
    <source>
        <dbReference type="ARBA" id="ARBA00023125"/>
    </source>
</evidence>
<dbReference type="InterPro" id="IPR002104">
    <property type="entry name" value="Integrase_catalytic"/>
</dbReference>
<accession>A0ABT6TXM4</accession>
<dbReference type="NCBIfam" id="NF007246">
    <property type="entry name" value="PRK09692.1"/>
    <property type="match status" value="1"/>
</dbReference>
<dbReference type="InterPro" id="IPR011010">
    <property type="entry name" value="DNA_brk_join_enz"/>
</dbReference>
<keyword evidence="3 5" id="KW-0238">DNA-binding</keyword>
<comment type="caution">
    <text evidence="8">The sequence shown here is derived from an EMBL/GenBank/DDBJ whole genome shotgun (WGS) entry which is preliminary data.</text>
</comment>
<evidence type="ECO:0000313" key="8">
    <source>
        <dbReference type="EMBL" id="MDI4667613.1"/>
    </source>
</evidence>
<comment type="similarity">
    <text evidence="1">Belongs to the 'phage' integrase family.</text>
</comment>
<dbReference type="PROSITE" id="PS51900">
    <property type="entry name" value="CB"/>
    <property type="match status" value="1"/>
</dbReference>
<dbReference type="SUPFAM" id="SSF56349">
    <property type="entry name" value="DNA breaking-rejoining enzymes"/>
    <property type="match status" value="1"/>
</dbReference>
<dbReference type="InterPro" id="IPR025166">
    <property type="entry name" value="Integrase_DNA_bind_dom"/>
</dbReference>
<dbReference type="InterPro" id="IPR038488">
    <property type="entry name" value="Integrase_DNA-bd_sf"/>
</dbReference>
<name>A0ABT6TXM4_9GAMM</name>
<dbReference type="Pfam" id="PF22022">
    <property type="entry name" value="Phage_int_M"/>
    <property type="match status" value="1"/>
</dbReference>
<keyword evidence="9" id="KW-1185">Reference proteome</keyword>
<sequence>MPKVATRLNDTQIKRAKASDKNYELSDGEGLILRVLTSGTKSWIFRYSPPYTKKRTNISFGTYPLITLKEARQLREEARTLLAKNIDPKEHKKQAEAFEISEAQNTFRLVAQKWFEIKKTTVTEGYAEDLWSSLENHLFPRLGDRAIRDLTAPLVIEVMQPLAARGVYEQIRRLCQRVNEIMTYAVNTGIIHANPLAGIKSAFQSPKRNHMNTIEPERLPELLERLNRASIKYTTRCLIEWQLHTLCRPSEAACAKWSEIDFENEIWTIPAERMKARKEHKIPLTKQSLHLLELMKPISAHLEYIFPADRNPRTHTNPQTANAALKRMGFQNILVAHGLRALGSTILNEKGFDPDLIESALAHTDKNEVRRAYNRAQYLARRREMMEWWSEHLTESL</sequence>
<dbReference type="InterPro" id="IPR013762">
    <property type="entry name" value="Integrase-like_cat_sf"/>
</dbReference>
<evidence type="ECO:0000256" key="5">
    <source>
        <dbReference type="PROSITE-ProRule" id="PRU01248"/>
    </source>
</evidence>
<gene>
    <name evidence="8" type="ORF">MKZ47_00605</name>
</gene>
<organism evidence="8 9">
    <name type="scientific">Pseudoalteromonas shioyasakiensis</name>
    <dbReference type="NCBI Taxonomy" id="1190813"/>
    <lineage>
        <taxon>Bacteria</taxon>
        <taxon>Pseudomonadati</taxon>
        <taxon>Pseudomonadota</taxon>
        <taxon>Gammaproteobacteria</taxon>
        <taxon>Alteromonadales</taxon>
        <taxon>Pseudoalteromonadaceae</taxon>
        <taxon>Pseudoalteromonas</taxon>
    </lineage>
</organism>
<feature type="domain" description="Core-binding (CB)" evidence="7">
    <location>
        <begin position="105"/>
        <end position="186"/>
    </location>
</feature>
<evidence type="ECO:0000256" key="2">
    <source>
        <dbReference type="ARBA" id="ARBA00022908"/>
    </source>
</evidence>
<dbReference type="EMBL" id="JAKUMG010000001">
    <property type="protein sequence ID" value="MDI4667613.1"/>
    <property type="molecule type" value="Genomic_DNA"/>
</dbReference>
<dbReference type="Gene3D" id="3.30.160.390">
    <property type="entry name" value="Integrase, DNA-binding domain"/>
    <property type="match status" value="1"/>
</dbReference>
<dbReference type="Pfam" id="PF00589">
    <property type="entry name" value="Phage_integrase"/>
    <property type="match status" value="1"/>
</dbReference>
<reference evidence="8 9" key="1">
    <citation type="submission" date="2022-02" db="EMBL/GenBank/DDBJ databases">
        <title>Genome analysis of Beneficial Microorganisms for Coral consortium from Pocillopora damicornis.</title>
        <authorList>
            <person name="Rosado P.M."/>
            <person name="Cardoso P.M."/>
            <person name="Rosado J.G."/>
            <person name="Schultz J."/>
            <person name="Rocha U."/>
            <person name="Costa T.K."/>
            <person name="Peixoto R.S."/>
        </authorList>
    </citation>
    <scope>NUCLEOTIDE SEQUENCE [LARGE SCALE GENOMIC DNA]</scope>
    <source>
        <strain evidence="8 9">BMC5</strain>
    </source>
</reference>
<evidence type="ECO:0000256" key="4">
    <source>
        <dbReference type="ARBA" id="ARBA00023172"/>
    </source>
</evidence>
<dbReference type="InterPro" id="IPR044068">
    <property type="entry name" value="CB"/>
</dbReference>
<dbReference type="RefSeq" id="WP_175082087.1">
    <property type="nucleotide sequence ID" value="NZ_JAKUMG010000001.1"/>
</dbReference>
<keyword evidence="2" id="KW-0229">DNA integration</keyword>
<dbReference type="Gene3D" id="1.10.443.10">
    <property type="entry name" value="Intergrase catalytic core"/>
    <property type="match status" value="1"/>
</dbReference>
<protein>
    <submittedName>
        <fullName evidence="8">Integrase domain-containing protein</fullName>
    </submittedName>
</protein>
<feature type="domain" description="Tyr recombinase" evidence="6">
    <location>
        <begin position="209"/>
        <end position="387"/>
    </location>
</feature>
<evidence type="ECO:0000313" key="9">
    <source>
        <dbReference type="Proteomes" id="UP001156974"/>
    </source>
</evidence>
<dbReference type="Gene3D" id="1.10.150.130">
    <property type="match status" value="1"/>
</dbReference>
<dbReference type="InterPro" id="IPR053876">
    <property type="entry name" value="Phage_int_M"/>
</dbReference>